<reference evidence="1" key="1">
    <citation type="submission" date="2021-06" db="EMBL/GenBank/DDBJ databases">
        <authorList>
            <person name="Kallberg Y."/>
            <person name="Tangrot J."/>
            <person name="Rosling A."/>
        </authorList>
    </citation>
    <scope>NUCLEOTIDE SEQUENCE</scope>
    <source>
        <strain evidence="1">MA461A</strain>
    </source>
</reference>
<dbReference type="EMBL" id="CAJVQC010016684">
    <property type="protein sequence ID" value="CAG8678812.1"/>
    <property type="molecule type" value="Genomic_DNA"/>
</dbReference>
<organism evidence="1 2">
    <name type="scientific">Racocetra persica</name>
    <dbReference type="NCBI Taxonomy" id="160502"/>
    <lineage>
        <taxon>Eukaryota</taxon>
        <taxon>Fungi</taxon>
        <taxon>Fungi incertae sedis</taxon>
        <taxon>Mucoromycota</taxon>
        <taxon>Glomeromycotina</taxon>
        <taxon>Glomeromycetes</taxon>
        <taxon>Diversisporales</taxon>
        <taxon>Gigasporaceae</taxon>
        <taxon>Racocetra</taxon>
    </lineage>
</organism>
<dbReference type="Proteomes" id="UP000789920">
    <property type="component" value="Unassembled WGS sequence"/>
</dbReference>
<sequence length="235" mass="26960">NLTGWNLLSTTEQNNFIIRINTDIPGNFDKIIDDAKNAIAGKSENYLNAIYRTAARRRISKKLNEEGLTFTDMDLKTHFKKFNGKAAIEAERDRLLKLIEDAELVKKIIRPNLQENKIVIIDRYLDSTFVYQGLEGNISIDDIQKIAQKTVSLPLPDLTFILDIEPSKAQQRLNKRRTETGEIHIIDASKNEDEVVEEVCEIIKQVHRPADNLPEFARVIIHNEKGEILLVKDKK</sequence>
<proteinExistence type="predicted"/>
<feature type="non-terminal residue" evidence="1">
    <location>
        <position position="1"/>
    </location>
</feature>
<keyword evidence="2" id="KW-1185">Reference proteome</keyword>
<gene>
    <name evidence="1" type="ORF">RPERSI_LOCUS9014</name>
</gene>
<protein>
    <submittedName>
        <fullName evidence="1">14339_t:CDS:1</fullName>
    </submittedName>
</protein>
<evidence type="ECO:0000313" key="1">
    <source>
        <dbReference type="EMBL" id="CAG8678812.1"/>
    </source>
</evidence>
<comment type="caution">
    <text evidence="1">The sequence shown here is derived from an EMBL/GenBank/DDBJ whole genome shotgun (WGS) entry which is preliminary data.</text>
</comment>
<name>A0ACA9NWH5_9GLOM</name>
<evidence type="ECO:0000313" key="2">
    <source>
        <dbReference type="Proteomes" id="UP000789920"/>
    </source>
</evidence>
<accession>A0ACA9NWH5</accession>